<dbReference type="EMBL" id="UPTC01000719">
    <property type="protein sequence ID" value="VBB29860.1"/>
    <property type="molecule type" value="Genomic_DNA"/>
</dbReference>
<dbReference type="PANTHER" id="PTHR12876:SF40">
    <property type="entry name" value="RNASE NYN DOMAIN-CONTAINING PROTEIN"/>
    <property type="match status" value="1"/>
</dbReference>
<dbReference type="GO" id="GO:0004521">
    <property type="term" value="F:RNA endonuclease activity"/>
    <property type="evidence" value="ECO:0007669"/>
    <property type="project" value="TreeGrafter"/>
</dbReference>
<feature type="compositionally biased region" description="Acidic residues" evidence="1">
    <location>
        <begin position="469"/>
        <end position="479"/>
    </location>
</feature>
<dbReference type="GO" id="GO:0036464">
    <property type="term" value="C:cytoplasmic ribonucleoprotein granule"/>
    <property type="evidence" value="ECO:0007669"/>
    <property type="project" value="TreeGrafter"/>
</dbReference>
<feature type="compositionally biased region" description="Low complexity" evidence="1">
    <location>
        <begin position="294"/>
        <end position="308"/>
    </location>
</feature>
<evidence type="ECO:0000313" key="3">
    <source>
        <dbReference type="EMBL" id="VBB29860.1"/>
    </source>
</evidence>
<keyword evidence="4" id="KW-1185">Reference proteome</keyword>
<evidence type="ECO:0000259" key="2">
    <source>
        <dbReference type="Pfam" id="PF11977"/>
    </source>
</evidence>
<evidence type="ECO:0000313" key="4">
    <source>
        <dbReference type="Proteomes" id="UP000276991"/>
    </source>
</evidence>
<gene>
    <name evidence="3" type="ORF">NAV_LOCUS4651</name>
</gene>
<dbReference type="AlphaFoldDB" id="A0A498SDD0"/>
<organism evidence="3 4">
    <name type="scientific">Acanthocheilonema viteae</name>
    <name type="common">Filarial nematode worm</name>
    <name type="synonym">Dipetalonema viteae</name>
    <dbReference type="NCBI Taxonomy" id="6277"/>
    <lineage>
        <taxon>Eukaryota</taxon>
        <taxon>Metazoa</taxon>
        <taxon>Ecdysozoa</taxon>
        <taxon>Nematoda</taxon>
        <taxon>Chromadorea</taxon>
        <taxon>Rhabditida</taxon>
        <taxon>Spirurina</taxon>
        <taxon>Spiruromorpha</taxon>
        <taxon>Filarioidea</taxon>
        <taxon>Onchocercidae</taxon>
        <taxon>Acanthocheilonema</taxon>
    </lineage>
</organism>
<dbReference type="PANTHER" id="PTHR12876">
    <property type="entry name" value="N4BP1-RELATED"/>
    <property type="match status" value="1"/>
</dbReference>
<feature type="compositionally biased region" description="Basic and acidic residues" evidence="1">
    <location>
        <begin position="447"/>
        <end position="468"/>
    </location>
</feature>
<dbReference type="GO" id="GO:0005634">
    <property type="term" value="C:nucleus"/>
    <property type="evidence" value="ECO:0007669"/>
    <property type="project" value="TreeGrafter"/>
</dbReference>
<proteinExistence type="predicted"/>
<dbReference type="OrthoDB" id="392925at2759"/>
<feature type="compositionally biased region" description="Polar residues" evidence="1">
    <location>
        <begin position="365"/>
        <end position="380"/>
    </location>
</feature>
<feature type="region of interest" description="Disordered" evidence="1">
    <location>
        <begin position="354"/>
        <end position="388"/>
    </location>
</feature>
<feature type="region of interest" description="Disordered" evidence="1">
    <location>
        <begin position="270"/>
        <end position="309"/>
    </location>
</feature>
<dbReference type="GO" id="GO:0003729">
    <property type="term" value="F:mRNA binding"/>
    <property type="evidence" value="ECO:0007669"/>
    <property type="project" value="TreeGrafter"/>
</dbReference>
<sequence>MRPAGCPSGHDRLLKIDRVPLSVICNNATDNIKERSQNRLLRPIFINGVEVGFAYAKGANAVKKLSARGITICLWYFISRGHQAQALLPLCFKSYPDKSNGWDEIMALYRINLIEFTPGFGSDKYVEVNRIMATRTRQYGGCMVARSQMHNIVEQDPMLDRTVEEKLLMPSFNGNDIIFPVDGPLGRHGCTLAETLVCPLDNLEWSRCVSQQMSLRDQRIWMTNLANIMQNPQWITAAGKVCRQQSLNFVIIPPGYPPLEKPLLQLHPPETNPPENRGFSKLRRWTRQSRFPDSSGYSPRSSYNNNNYMDHFSSRRRSWTQSKSAFNANHYFAPSYRRNPRKYGEKKVTYIGHPNSIYRLDDPSRNSLNNDSRSAGSNNRPKSEAVDKRTRANVLAYSKANPAALCSKISFPRILQTRPIHHRKPNSIAGKHGLKKLPDILEENDQEEKKEMRDKGNNTKDKDEKQDQEQDEEDEEEEKEDKQLLEGNDAFPKATKIHSTNGKKNAGVLNDAEKDQFILRGISLINNETVICSTFDDADSVAVAMTSCDKESDLINFSDSELENGNDKPLFETRTLM</sequence>
<feature type="region of interest" description="Disordered" evidence="1">
    <location>
        <begin position="417"/>
        <end position="507"/>
    </location>
</feature>
<protein>
    <recommendedName>
        <fullName evidence="2">RNase NYN domain-containing protein</fullName>
    </recommendedName>
</protein>
<dbReference type="Proteomes" id="UP000276991">
    <property type="component" value="Unassembled WGS sequence"/>
</dbReference>
<evidence type="ECO:0000256" key="1">
    <source>
        <dbReference type="SAM" id="MobiDB-lite"/>
    </source>
</evidence>
<dbReference type="Pfam" id="PF11977">
    <property type="entry name" value="RNase_Zc3h12a"/>
    <property type="match status" value="1"/>
</dbReference>
<dbReference type="InterPro" id="IPR051101">
    <property type="entry name" value="ZC3H12/N4BP1_RNase_Reg"/>
</dbReference>
<dbReference type="Gene3D" id="3.40.50.11980">
    <property type="match status" value="1"/>
</dbReference>
<dbReference type="InterPro" id="IPR021869">
    <property type="entry name" value="RNase_Zc3h12_NYN"/>
</dbReference>
<feature type="domain" description="RNase NYN" evidence="2">
    <location>
        <begin position="41"/>
        <end position="193"/>
    </location>
</feature>
<reference evidence="3 4" key="1">
    <citation type="submission" date="2018-08" db="EMBL/GenBank/DDBJ databases">
        <authorList>
            <person name="Laetsch R D."/>
            <person name="Stevens L."/>
            <person name="Kumar S."/>
            <person name="Blaxter L. M."/>
        </authorList>
    </citation>
    <scope>NUCLEOTIDE SEQUENCE [LARGE SCALE GENOMIC DNA]</scope>
</reference>
<dbReference type="STRING" id="6277.A0A498SDD0"/>
<name>A0A498SDD0_ACAVI</name>
<accession>A0A498SDD0</accession>